<accession>A0A6L7GIZ1</accession>
<evidence type="ECO:0000256" key="3">
    <source>
        <dbReference type="ARBA" id="ARBA00023163"/>
    </source>
</evidence>
<dbReference type="OrthoDB" id="323290at2"/>
<dbReference type="GO" id="GO:0043565">
    <property type="term" value="F:sequence-specific DNA binding"/>
    <property type="evidence" value="ECO:0007669"/>
    <property type="project" value="InterPro"/>
</dbReference>
<evidence type="ECO:0000256" key="1">
    <source>
        <dbReference type="ARBA" id="ARBA00023015"/>
    </source>
</evidence>
<keyword evidence="2" id="KW-0238">DNA-binding</keyword>
<comment type="caution">
    <text evidence="5">The sequence shown here is derived from an EMBL/GenBank/DDBJ whole genome shotgun (WGS) entry which is preliminary data.</text>
</comment>
<dbReference type="Pfam" id="PF12833">
    <property type="entry name" value="HTH_18"/>
    <property type="match status" value="1"/>
</dbReference>
<dbReference type="Proteomes" id="UP000473531">
    <property type="component" value="Unassembled WGS sequence"/>
</dbReference>
<gene>
    <name evidence="5" type="ORF">GRI44_10935</name>
</gene>
<dbReference type="SMART" id="SM00342">
    <property type="entry name" value="HTH_ARAC"/>
    <property type="match status" value="1"/>
</dbReference>
<name>A0A6L7GIZ1_9SPHN</name>
<dbReference type="PROSITE" id="PS01124">
    <property type="entry name" value="HTH_ARAC_FAMILY_2"/>
    <property type="match status" value="1"/>
</dbReference>
<dbReference type="InterPro" id="IPR018060">
    <property type="entry name" value="HTH_AraC"/>
</dbReference>
<sequence>MKEDRRFTFEFVGFPADLAPCINTLFIFRTDEDVLEDILPAYSAQFFIMPMGQAEMRFADGRVAHSCAAFFTTPLQQAAPFKMHGPGLAIGVSLNALGWAALGGIPVDQCANQVLRADQVLPAELAQQVMKLSQSVSEGEIDPAGACAQMAQIVRSGIRPIENGHETVIARVVEWLNSDFNPPVEDLYEMLALSPRQVQRLTRRYFGQPPSRLLKRFRAIRAATLLSLPDLPDEMRRQVADAYYDQAHLINDIRHYTGRTPKLLKHESRSVATDTLAPAGYGLVQPFGGGSPDRHDISADMTLPSAC</sequence>
<evidence type="ECO:0000259" key="4">
    <source>
        <dbReference type="PROSITE" id="PS01124"/>
    </source>
</evidence>
<keyword evidence="1" id="KW-0805">Transcription regulation</keyword>
<dbReference type="Gene3D" id="1.10.10.60">
    <property type="entry name" value="Homeodomain-like"/>
    <property type="match status" value="1"/>
</dbReference>
<dbReference type="AlphaFoldDB" id="A0A6L7GIZ1"/>
<evidence type="ECO:0000256" key="2">
    <source>
        <dbReference type="ARBA" id="ARBA00023125"/>
    </source>
</evidence>
<proteinExistence type="predicted"/>
<evidence type="ECO:0000313" key="5">
    <source>
        <dbReference type="EMBL" id="MXP15264.1"/>
    </source>
</evidence>
<evidence type="ECO:0000313" key="6">
    <source>
        <dbReference type="Proteomes" id="UP000473531"/>
    </source>
</evidence>
<organism evidence="5 6">
    <name type="scientific">Allopontixanthobacter confluentis</name>
    <dbReference type="NCBI Taxonomy" id="1849021"/>
    <lineage>
        <taxon>Bacteria</taxon>
        <taxon>Pseudomonadati</taxon>
        <taxon>Pseudomonadota</taxon>
        <taxon>Alphaproteobacteria</taxon>
        <taxon>Sphingomonadales</taxon>
        <taxon>Erythrobacteraceae</taxon>
        <taxon>Allopontixanthobacter</taxon>
    </lineage>
</organism>
<dbReference type="RefSeq" id="WP_160601813.1">
    <property type="nucleotide sequence ID" value="NZ_WTYU01000002.1"/>
</dbReference>
<protein>
    <submittedName>
        <fullName evidence="5">Helix-turn-helix domain-containing protein</fullName>
    </submittedName>
</protein>
<dbReference type="GO" id="GO:0003700">
    <property type="term" value="F:DNA-binding transcription factor activity"/>
    <property type="evidence" value="ECO:0007669"/>
    <property type="project" value="InterPro"/>
</dbReference>
<dbReference type="PANTHER" id="PTHR46796">
    <property type="entry name" value="HTH-TYPE TRANSCRIPTIONAL ACTIVATOR RHAS-RELATED"/>
    <property type="match status" value="1"/>
</dbReference>
<reference evidence="5 6" key="1">
    <citation type="submission" date="2019-12" db="EMBL/GenBank/DDBJ databases">
        <title>Genomic-based taxomic classification of the family Erythrobacteraceae.</title>
        <authorList>
            <person name="Xu L."/>
        </authorList>
    </citation>
    <scope>NUCLEOTIDE SEQUENCE [LARGE SCALE GENOMIC DNA]</scope>
    <source>
        <strain evidence="5 6">KCTC 52259</strain>
    </source>
</reference>
<dbReference type="InterPro" id="IPR050204">
    <property type="entry name" value="AraC_XylS_family_regulators"/>
</dbReference>
<dbReference type="PANTHER" id="PTHR46796:SF13">
    <property type="entry name" value="HTH-TYPE TRANSCRIPTIONAL ACTIVATOR RHAS"/>
    <property type="match status" value="1"/>
</dbReference>
<keyword evidence="6" id="KW-1185">Reference proteome</keyword>
<keyword evidence="3" id="KW-0804">Transcription</keyword>
<dbReference type="EMBL" id="WTYU01000002">
    <property type="protein sequence ID" value="MXP15264.1"/>
    <property type="molecule type" value="Genomic_DNA"/>
</dbReference>
<feature type="domain" description="HTH araC/xylS-type" evidence="4">
    <location>
        <begin position="166"/>
        <end position="267"/>
    </location>
</feature>